<accession>W7XWK8</accession>
<organism evidence="12 13">
    <name type="scientific">Saccharicrinis fermentans DSM 9555 = JCM 21142</name>
    <dbReference type="NCBI Taxonomy" id="869213"/>
    <lineage>
        <taxon>Bacteria</taxon>
        <taxon>Pseudomonadati</taxon>
        <taxon>Bacteroidota</taxon>
        <taxon>Bacteroidia</taxon>
        <taxon>Marinilabiliales</taxon>
        <taxon>Marinilabiliaceae</taxon>
        <taxon>Saccharicrinis</taxon>
    </lineage>
</organism>
<keyword evidence="13" id="KW-1185">Reference proteome</keyword>
<dbReference type="CDD" id="cd01170">
    <property type="entry name" value="THZ_kinase"/>
    <property type="match status" value="1"/>
</dbReference>
<dbReference type="AlphaFoldDB" id="W7XWK8"/>
<dbReference type="eggNOG" id="COG2145">
    <property type="taxonomic scope" value="Bacteria"/>
</dbReference>
<dbReference type="GO" id="GO:0009228">
    <property type="term" value="P:thiamine biosynthetic process"/>
    <property type="evidence" value="ECO:0007669"/>
    <property type="project" value="UniProtKB-KW"/>
</dbReference>
<sequence>MIKTNQVTEALLKVRTKAPLVHNITNYVVMNNTANALLSIGASPVMAHAINEVEDMVGIASSLVINMGTLSDSWVKAMILAGKKAKEKGIPVIFDPVGVGATPYRIEVAQQILKDCNPSVIRGNASEIMALYNSNAKTKGVDSTVSSNVALDSAKLLAKSMNVIVVISGQTDYITDGDRVVCIHNGNTIMQRLQVWAVQPVLYVAPLPELKRIYLWLLLVRWPLWV</sequence>
<evidence type="ECO:0000313" key="12">
    <source>
        <dbReference type="EMBL" id="GAF02725.1"/>
    </source>
</evidence>
<comment type="cofactor">
    <cofactor evidence="2">
        <name>Mg(2+)</name>
        <dbReference type="ChEBI" id="CHEBI:18420"/>
    </cofactor>
</comment>
<dbReference type="Pfam" id="PF02110">
    <property type="entry name" value="HK"/>
    <property type="match status" value="1"/>
</dbReference>
<dbReference type="PIRSF" id="PIRSF000513">
    <property type="entry name" value="Thz_kinase"/>
    <property type="match status" value="1"/>
</dbReference>
<evidence type="ECO:0000256" key="6">
    <source>
        <dbReference type="ARBA" id="ARBA00022723"/>
    </source>
</evidence>
<dbReference type="Proteomes" id="UP000019402">
    <property type="component" value="Unassembled WGS sequence"/>
</dbReference>
<dbReference type="InterPro" id="IPR000417">
    <property type="entry name" value="Hyethyz_kinase"/>
</dbReference>
<evidence type="ECO:0000313" key="13">
    <source>
        <dbReference type="Proteomes" id="UP000019402"/>
    </source>
</evidence>
<dbReference type="GO" id="GO:0009229">
    <property type="term" value="P:thiamine diphosphate biosynthetic process"/>
    <property type="evidence" value="ECO:0007669"/>
    <property type="project" value="UniProtKB-UniPathway"/>
</dbReference>
<dbReference type="Gene3D" id="3.40.1190.20">
    <property type="match status" value="1"/>
</dbReference>
<evidence type="ECO:0000256" key="9">
    <source>
        <dbReference type="ARBA" id="ARBA00022840"/>
    </source>
</evidence>
<dbReference type="EC" id="2.7.1.50" evidence="4"/>
<dbReference type="NCBIfam" id="NF006830">
    <property type="entry name" value="PRK09355.1"/>
    <property type="match status" value="1"/>
</dbReference>
<dbReference type="EMBL" id="BAMD01000012">
    <property type="protein sequence ID" value="GAF02725.1"/>
    <property type="molecule type" value="Genomic_DNA"/>
</dbReference>
<evidence type="ECO:0000256" key="11">
    <source>
        <dbReference type="ARBA" id="ARBA00022977"/>
    </source>
</evidence>
<comment type="caution">
    <text evidence="12">The sequence shown here is derived from an EMBL/GenBank/DDBJ whole genome shotgun (WGS) entry which is preliminary data.</text>
</comment>
<evidence type="ECO:0000256" key="7">
    <source>
        <dbReference type="ARBA" id="ARBA00022741"/>
    </source>
</evidence>
<dbReference type="PRINTS" id="PR01099">
    <property type="entry name" value="HYETHTZKNASE"/>
</dbReference>
<dbReference type="STRING" id="869213.GCA_000517085_01795"/>
<gene>
    <name evidence="12" type="ORF">JCM21142_41366</name>
</gene>
<dbReference type="UniPathway" id="UPA00060">
    <property type="reaction ID" value="UER00139"/>
</dbReference>
<keyword evidence="6" id="KW-0479">Metal-binding</keyword>
<keyword evidence="5" id="KW-0808">Transferase</keyword>
<protein>
    <recommendedName>
        <fullName evidence="4">hydroxyethylthiazole kinase</fullName>
        <ecNumber evidence="4">2.7.1.50</ecNumber>
    </recommendedName>
</protein>
<proteinExistence type="predicted"/>
<keyword evidence="9" id="KW-0067">ATP-binding</keyword>
<keyword evidence="10" id="KW-0460">Magnesium</keyword>
<keyword evidence="8 12" id="KW-0418">Kinase</keyword>
<evidence type="ECO:0000256" key="8">
    <source>
        <dbReference type="ARBA" id="ARBA00022777"/>
    </source>
</evidence>
<evidence type="ECO:0000256" key="2">
    <source>
        <dbReference type="ARBA" id="ARBA00001946"/>
    </source>
</evidence>
<evidence type="ECO:0000256" key="5">
    <source>
        <dbReference type="ARBA" id="ARBA00022679"/>
    </source>
</evidence>
<dbReference type="InterPro" id="IPR029056">
    <property type="entry name" value="Ribokinase-like"/>
</dbReference>
<dbReference type="GO" id="GO:0004417">
    <property type="term" value="F:hydroxyethylthiazole kinase activity"/>
    <property type="evidence" value="ECO:0007669"/>
    <property type="project" value="UniProtKB-EC"/>
</dbReference>
<keyword evidence="11" id="KW-0784">Thiamine biosynthesis</keyword>
<dbReference type="SUPFAM" id="SSF53613">
    <property type="entry name" value="Ribokinase-like"/>
    <property type="match status" value="1"/>
</dbReference>
<evidence type="ECO:0000256" key="10">
    <source>
        <dbReference type="ARBA" id="ARBA00022842"/>
    </source>
</evidence>
<dbReference type="GO" id="GO:0005524">
    <property type="term" value="F:ATP binding"/>
    <property type="evidence" value="ECO:0007669"/>
    <property type="project" value="UniProtKB-KW"/>
</dbReference>
<name>W7XWK8_9BACT</name>
<evidence type="ECO:0000256" key="4">
    <source>
        <dbReference type="ARBA" id="ARBA00012129"/>
    </source>
</evidence>
<dbReference type="GO" id="GO:0000287">
    <property type="term" value="F:magnesium ion binding"/>
    <property type="evidence" value="ECO:0007669"/>
    <property type="project" value="InterPro"/>
</dbReference>
<keyword evidence="7" id="KW-0547">Nucleotide-binding</keyword>
<reference evidence="12 13" key="1">
    <citation type="journal article" date="2014" name="Genome Announc.">
        <title>Draft Genome Sequence of Cytophaga fermentans JCM 21142T, a Facultative Anaerobe Isolated from Marine Mud.</title>
        <authorList>
            <person name="Starns D."/>
            <person name="Oshima K."/>
            <person name="Suda W."/>
            <person name="Iino T."/>
            <person name="Yuki M."/>
            <person name="Inoue J."/>
            <person name="Kitamura K."/>
            <person name="Iida T."/>
            <person name="Darby A."/>
            <person name="Hattori M."/>
            <person name="Ohkuma M."/>
        </authorList>
    </citation>
    <scope>NUCLEOTIDE SEQUENCE [LARGE SCALE GENOMIC DNA]</scope>
    <source>
        <strain evidence="12 13">JCM 21142</strain>
    </source>
</reference>
<evidence type="ECO:0000256" key="3">
    <source>
        <dbReference type="ARBA" id="ARBA00004868"/>
    </source>
</evidence>
<comment type="pathway">
    <text evidence="3">Cofactor biosynthesis; thiamine diphosphate biosynthesis; 4-methyl-5-(2-phosphoethyl)-thiazole from 5-(2-hydroxyethyl)-4-methylthiazole: step 1/1.</text>
</comment>
<evidence type="ECO:0000256" key="1">
    <source>
        <dbReference type="ARBA" id="ARBA00001771"/>
    </source>
</evidence>
<comment type="catalytic activity">
    <reaction evidence="1">
        <text>5-(2-hydroxyethyl)-4-methylthiazole + ATP = 4-methyl-5-(2-phosphooxyethyl)-thiazole + ADP + H(+)</text>
        <dbReference type="Rhea" id="RHEA:24212"/>
        <dbReference type="ChEBI" id="CHEBI:15378"/>
        <dbReference type="ChEBI" id="CHEBI:17957"/>
        <dbReference type="ChEBI" id="CHEBI:30616"/>
        <dbReference type="ChEBI" id="CHEBI:58296"/>
        <dbReference type="ChEBI" id="CHEBI:456216"/>
        <dbReference type="EC" id="2.7.1.50"/>
    </reaction>
</comment>